<feature type="domain" description="DeoR-like transcriptional repressor C-terminal sensor" evidence="2">
    <location>
        <begin position="19"/>
        <end position="175"/>
    </location>
</feature>
<dbReference type="EMBL" id="AJWY01013332">
    <property type="protein sequence ID" value="EKC47411.1"/>
    <property type="molecule type" value="Genomic_DNA"/>
</dbReference>
<evidence type="ECO:0000259" key="2">
    <source>
        <dbReference type="Pfam" id="PF00455"/>
    </source>
</evidence>
<dbReference type="SMART" id="SM01134">
    <property type="entry name" value="DeoRC"/>
    <property type="match status" value="1"/>
</dbReference>
<dbReference type="AlphaFoldDB" id="K1SJ97"/>
<dbReference type="Gene3D" id="3.40.50.1360">
    <property type="match status" value="1"/>
</dbReference>
<proteinExistence type="predicted"/>
<organism evidence="3">
    <name type="scientific">human gut metagenome</name>
    <dbReference type="NCBI Taxonomy" id="408170"/>
    <lineage>
        <taxon>unclassified sequences</taxon>
        <taxon>metagenomes</taxon>
        <taxon>organismal metagenomes</taxon>
    </lineage>
</organism>
<dbReference type="InterPro" id="IPR050313">
    <property type="entry name" value="Carb_Metab_HTH_regulators"/>
</dbReference>
<dbReference type="Pfam" id="PF00455">
    <property type="entry name" value="DeoRC"/>
    <property type="match status" value="1"/>
</dbReference>
<name>K1SJ97_9ZZZZ</name>
<comment type="caution">
    <text evidence="3">The sequence shown here is derived from an EMBL/GenBank/DDBJ whole genome shotgun (WGS) entry which is preliminary data.</text>
</comment>
<accession>K1SJ97</accession>
<sequence length="200" mass="21583">SGRSLHRTRKVSEKEKLRPEAKRRIGMAAVELLSPQDALVIASGTTVQAFARCIPNMKMTVITSAMNVAMELLDKPDIEIIQLGGVIRHSSASVVSEYAVRMLDNFACSKLFLGVDGIDPEYGLSTTHLQEACLNRAMIASATKTVVLADSSKFGRRGFSRICGLGDIDHVITDSGTPPKMLVAMREQGIKVTVVPIDGV</sequence>
<keyword evidence="1" id="KW-0678">Repressor</keyword>
<protein>
    <submittedName>
        <fullName evidence="3">Transcriptional regulator, DeoR family</fullName>
    </submittedName>
</protein>
<reference evidence="3" key="1">
    <citation type="journal article" date="2013" name="Environ. Microbiol.">
        <title>Microbiota from the distal guts of lean and obese adolescents exhibit partial functional redundancy besides clear differences in community structure.</title>
        <authorList>
            <person name="Ferrer M."/>
            <person name="Ruiz A."/>
            <person name="Lanza F."/>
            <person name="Haange S.B."/>
            <person name="Oberbach A."/>
            <person name="Till H."/>
            <person name="Bargiela R."/>
            <person name="Campoy C."/>
            <person name="Segura M.T."/>
            <person name="Richter M."/>
            <person name="von Bergen M."/>
            <person name="Seifert J."/>
            <person name="Suarez A."/>
        </authorList>
    </citation>
    <scope>NUCLEOTIDE SEQUENCE</scope>
</reference>
<dbReference type="PANTHER" id="PTHR30363">
    <property type="entry name" value="HTH-TYPE TRANSCRIPTIONAL REGULATOR SRLR-RELATED"/>
    <property type="match status" value="1"/>
</dbReference>
<feature type="non-terminal residue" evidence="3">
    <location>
        <position position="1"/>
    </location>
</feature>
<dbReference type="SUPFAM" id="SSF100950">
    <property type="entry name" value="NagB/RpiA/CoA transferase-like"/>
    <property type="match status" value="1"/>
</dbReference>
<dbReference type="InterPro" id="IPR037171">
    <property type="entry name" value="NagB/RpiA_transferase-like"/>
</dbReference>
<dbReference type="InterPro" id="IPR014036">
    <property type="entry name" value="DeoR-like_C"/>
</dbReference>
<evidence type="ECO:0000256" key="1">
    <source>
        <dbReference type="ARBA" id="ARBA00022491"/>
    </source>
</evidence>
<gene>
    <name evidence="3" type="ORF">LEA_19384</name>
</gene>
<evidence type="ECO:0000313" key="3">
    <source>
        <dbReference type="EMBL" id="EKC47411.1"/>
    </source>
</evidence>
<dbReference type="PANTHER" id="PTHR30363:SF4">
    <property type="entry name" value="GLYCEROL-3-PHOSPHATE REGULON REPRESSOR"/>
    <property type="match status" value="1"/>
</dbReference>